<evidence type="ECO:0000313" key="2">
    <source>
        <dbReference type="Proteomes" id="UP000176287"/>
    </source>
</evidence>
<dbReference type="STRING" id="1798649.A3B13_01140"/>
<organism evidence="1 2">
    <name type="scientific">Candidatus Liptonbacteria bacterium RIFCSPLOWO2_01_FULL_45_15</name>
    <dbReference type="NCBI Taxonomy" id="1798649"/>
    <lineage>
        <taxon>Bacteria</taxon>
        <taxon>Candidatus Liptoniibacteriota</taxon>
    </lineage>
</organism>
<dbReference type="AlphaFoldDB" id="A0A1G2CFZ8"/>
<dbReference type="Proteomes" id="UP000176287">
    <property type="component" value="Unassembled WGS sequence"/>
</dbReference>
<comment type="caution">
    <text evidence="1">The sequence shown here is derived from an EMBL/GenBank/DDBJ whole genome shotgun (WGS) entry which is preliminary data.</text>
</comment>
<dbReference type="EMBL" id="MHKZ01000023">
    <property type="protein sequence ID" value="OGZ00315.1"/>
    <property type="molecule type" value="Genomic_DNA"/>
</dbReference>
<accession>A0A1G2CFZ8</accession>
<gene>
    <name evidence="1" type="ORF">A3B13_01140</name>
</gene>
<sequence>MVTISISPKIIKQRDVVVIPRSEYEALLRSSGVSDKAKKLPTWLQESLRDVETGKITGPFRSAKELMAHLEK</sequence>
<proteinExistence type="predicted"/>
<protein>
    <submittedName>
        <fullName evidence="1">Uncharacterized protein</fullName>
    </submittedName>
</protein>
<name>A0A1G2CFZ8_9BACT</name>
<evidence type="ECO:0000313" key="1">
    <source>
        <dbReference type="EMBL" id="OGZ00315.1"/>
    </source>
</evidence>
<reference evidence="1 2" key="1">
    <citation type="journal article" date="2016" name="Nat. Commun.">
        <title>Thousands of microbial genomes shed light on interconnected biogeochemical processes in an aquifer system.</title>
        <authorList>
            <person name="Anantharaman K."/>
            <person name="Brown C.T."/>
            <person name="Hug L.A."/>
            <person name="Sharon I."/>
            <person name="Castelle C.J."/>
            <person name="Probst A.J."/>
            <person name="Thomas B.C."/>
            <person name="Singh A."/>
            <person name="Wilkins M.J."/>
            <person name="Karaoz U."/>
            <person name="Brodie E.L."/>
            <person name="Williams K.H."/>
            <person name="Hubbard S.S."/>
            <person name="Banfield J.F."/>
        </authorList>
    </citation>
    <scope>NUCLEOTIDE SEQUENCE [LARGE SCALE GENOMIC DNA]</scope>
</reference>